<reference evidence="2" key="1">
    <citation type="submission" date="2021-02" db="EMBL/GenBank/DDBJ databases">
        <authorList>
            <person name="Dougan E. K."/>
            <person name="Rhodes N."/>
            <person name="Thang M."/>
            <person name="Chan C."/>
        </authorList>
    </citation>
    <scope>NUCLEOTIDE SEQUENCE</scope>
</reference>
<dbReference type="Proteomes" id="UP000654075">
    <property type="component" value="Unassembled WGS sequence"/>
</dbReference>
<dbReference type="Proteomes" id="UP000626109">
    <property type="component" value="Unassembled WGS sequence"/>
</dbReference>
<evidence type="ECO:0000313" key="2">
    <source>
        <dbReference type="EMBL" id="CAE8703461.1"/>
    </source>
</evidence>
<dbReference type="EMBL" id="CAJNNV010029395">
    <property type="protein sequence ID" value="CAE8628428.1"/>
    <property type="molecule type" value="Genomic_DNA"/>
</dbReference>
<keyword evidence="4" id="KW-1185">Reference proteome</keyword>
<evidence type="ECO:0000313" key="1">
    <source>
        <dbReference type="EMBL" id="CAE8628428.1"/>
    </source>
</evidence>
<protein>
    <submittedName>
        <fullName evidence="2">Uncharacterized protein</fullName>
    </submittedName>
</protein>
<proteinExistence type="predicted"/>
<sequence>MKGGRKGGKPHLVRPTGETCNQCRNSISAEDGDYEAFADDVRSIGGWPRGHGRDYCYNCWAAWRREQHGPGSVVVEMNIEFASTEGKTPTSVSCQKVISDEEVPIRLELGTATSVGMVRRALRESLNIVPLRLTPDDHFHSREQFAAHSQQDHWRRIDGWDFVPADGERTEQLKLLHKDRALTVRDDGALLSNMLSDTTFWTGDAVTDVGTETRLSGKMLIHGISVEVIGVNGDWFIVCFETLVST</sequence>
<comment type="caution">
    <text evidence="2">The sequence shown here is derived from an EMBL/GenBank/DDBJ whole genome shotgun (WGS) entry which is preliminary data.</text>
</comment>
<dbReference type="AlphaFoldDB" id="A0A813KMU7"/>
<dbReference type="EMBL" id="CAJNNW010030435">
    <property type="protein sequence ID" value="CAE8703461.1"/>
    <property type="molecule type" value="Genomic_DNA"/>
</dbReference>
<evidence type="ECO:0000313" key="4">
    <source>
        <dbReference type="Proteomes" id="UP000654075"/>
    </source>
</evidence>
<evidence type="ECO:0000313" key="3">
    <source>
        <dbReference type="Proteomes" id="UP000626109"/>
    </source>
</evidence>
<name>A0A813KMU7_POLGL</name>
<organism evidence="2 3">
    <name type="scientific">Polarella glacialis</name>
    <name type="common">Dinoflagellate</name>
    <dbReference type="NCBI Taxonomy" id="89957"/>
    <lineage>
        <taxon>Eukaryota</taxon>
        <taxon>Sar</taxon>
        <taxon>Alveolata</taxon>
        <taxon>Dinophyceae</taxon>
        <taxon>Suessiales</taxon>
        <taxon>Suessiaceae</taxon>
        <taxon>Polarella</taxon>
    </lineage>
</organism>
<gene>
    <name evidence="1" type="ORF">PGLA1383_LOCUS45070</name>
    <name evidence="2" type="ORF">PGLA2088_LOCUS32840</name>
</gene>
<accession>A0A813KMU7</accession>